<dbReference type="Gene3D" id="2.60.120.560">
    <property type="entry name" value="Exo-inulinase, domain 1"/>
    <property type="match status" value="1"/>
</dbReference>
<dbReference type="OrthoDB" id="9759709at2"/>
<dbReference type="InterPro" id="IPR018053">
    <property type="entry name" value="Glyco_hydro_32_AS"/>
</dbReference>
<evidence type="ECO:0000256" key="7">
    <source>
        <dbReference type="ARBA" id="ARBA00033367"/>
    </source>
</evidence>
<comment type="subcellular location">
    <subcellularLocation>
        <location evidence="9">Cytoplasm</location>
    </subcellularLocation>
</comment>
<reference evidence="12 13" key="1">
    <citation type="submission" date="2018-11" db="EMBL/GenBank/DDBJ databases">
        <title>Genomic Encyclopedia of Type Strains, Phase IV (KMG-IV): sequencing the most valuable type-strain genomes for metagenomic binning, comparative biology and taxonomic classification.</title>
        <authorList>
            <person name="Goeker M."/>
        </authorList>
    </citation>
    <scope>NUCLEOTIDE SEQUENCE [LARGE SCALE GENOMIC DNA]</scope>
    <source>
        <strain evidence="12 13">DSM 29158</strain>
    </source>
</reference>
<feature type="domain" description="Glycosyl hydrolase family 32 N-terminal" evidence="10">
    <location>
        <begin position="37"/>
        <end position="337"/>
    </location>
</feature>
<evidence type="ECO:0000256" key="6">
    <source>
        <dbReference type="ARBA" id="ARBA00023295"/>
    </source>
</evidence>
<keyword evidence="5 8" id="KW-0378">Hydrolase</keyword>
<evidence type="ECO:0000256" key="8">
    <source>
        <dbReference type="RuleBase" id="RU362110"/>
    </source>
</evidence>
<gene>
    <name evidence="12" type="ORF">EDD62_0128</name>
</gene>
<dbReference type="PANTHER" id="PTHR43101:SF1">
    <property type="entry name" value="BETA-FRUCTOSIDASE"/>
    <property type="match status" value="1"/>
</dbReference>
<dbReference type="Gene3D" id="2.115.10.20">
    <property type="entry name" value="Glycosyl hydrolase domain, family 43"/>
    <property type="match status" value="1"/>
</dbReference>
<dbReference type="InterPro" id="IPR013189">
    <property type="entry name" value="Glyco_hydro_32_C"/>
</dbReference>
<keyword evidence="13" id="KW-1185">Reference proteome</keyword>
<evidence type="ECO:0000313" key="12">
    <source>
        <dbReference type="EMBL" id="RPF57507.1"/>
    </source>
</evidence>
<dbReference type="AlphaFoldDB" id="A0A3N5BIQ9"/>
<sequence length="503" mass="58084">MEWTREMKYRTLEDVTSEEINRLINKVDKAPWRQTYHIQPISGLLNDPNGLVYHDGLYHVFYQWHPLGAVHGMKYWYHLTSNDLVHFKAIGPTVKPNHHYDSHGAYSGSAIVVDNELKLVYTGNHRTKQWERIPYQVITTLNNNTTADKRAFVEGPPAGYTEHFRDPKVWYDSNRNKYYAVIGAQRVNETGTIVVYESTDFKDWQMMGELKTDYKSFGYMWECPDLFNIDGHDIVLFCPQGIDREGNRYRNIYQSGYLIGSLDFDSMTLSHDEFEELDHGFDFYAPQTMIGEHGERILIGWMGLPDIEYPTDVDEWAHCLTMPRTLSVRDDQLIQQPFKALQQLRQSETKQSLNVTSNPKTINEMTGTHYELIVKINDNQSNTFHIDLRQSEDERTRLTYDATSQQLTLDRSKSGVLPNGVDGTSRTTKLTNPLGTLQIFVDTSSIEMFINDGERVMTARIFPKDSSDQITLTSEGGDVSLDMTKYDLKGDIICQNYTQSEKH</sequence>
<dbReference type="InterPro" id="IPR051214">
    <property type="entry name" value="GH32_Enzymes"/>
</dbReference>
<evidence type="ECO:0000256" key="3">
    <source>
        <dbReference type="ARBA" id="ARBA00012758"/>
    </source>
</evidence>
<dbReference type="SUPFAM" id="SSF75005">
    <property type="entry name" value="Arabinanase/levansucrase/invertase"/>
    <property type="match status" value="1"/>
</dbReference>
<protein>
    <recommendedName>
        <fullName evidence="4 8">Sucrose-6-phosphate hydrolase</fullName>
        <ecNumber evidence="3 8">3.2.1.26</ecNumber>
    </recommendedName>
    <alternativeName>
        <fullName evidence="7 9">Invertase</fullName>
    </alternativeName>
</protein>
<dbReference type="GO" id="GO:0005737">
    <property type="term" value="C:cytoplasm"/>
    <property type="evidence" value="ECO:0007669"/>
    <property type="project" value="UniProtKB-SubCell"/>
</dbReference>
<dbReference type="InterPro" id="IPR001362">
    <property type="entry name" value="Glyco_hydro_32"/>
</dbReference>
<evidence type="ECO:0000256" key="2">
    <source>
        <dbReference type="ARBA" id="ARBA00009902"/>
    </source>
</evidence>
<dbReference type="Pfam" id="PF00251">
    <property type="entry name" value="Glyco_hydro_32N"/>
    <property type="match status" value="1"/>
</dbReference>
<dbReference type="SUPFAM" id="SSF49899">
    <property type="entry name" value="Concanavalin A-like lectins/glucanases"/>
    <property type="match status" value="1"/>
</dbReference>
<dbReference type="UniPathway" id="UPA00238"/>
<feature type="domain" description="Glycosyl hydrolase family 32 C-terminal" evidence="11">
    <location>
        <begin position="341"/>
        <end position="481"/>
    </location>
</feature>
<organism evidence="12 13">
    <name type="scientific">Abyssicoccus albus</name>
    <dbReference type="NCBI Taxonomy" id="1817405"/>
    <lineage>
        <taxon>Bacteria</taxon>
        <taxon>Bacillati</taxon>
        <taxon>Bacillota</taxon>
        <taxon>Bacilli</taxon>
        <taxon>Bacillales</taxon>
        <taxon>Abyssicoccaceae</taxon>
    </lineage>
</organism>
<dbReference type="CDD" id="cd18623">
    <property type="entry name" value="GH32_ScrB-like"/>
    <property type="match status" value="1"/>
</dbReference>
<dbReference type="Proteomes" id="UP000277108">
    <property type="component" value="Unassembled WGS sequence"/>
</dbReference>
<evidence type="ECO:0000256" key="4">
    <source>
        <dbReference type="ARBA" id="ARBA00019623"/>
    </source>
</evidence>
<evidence type="ECO:0000259" key="10">
    <source>
        <dbReference type="Pfam" id="PF00251"/>
    </source>
</evidence>
<dbReference type="PANTHER" id="PTHR43101">
    <property type="entry name" value="BETA-FRUCTOSIDASE"/>
    <property type="match status" value="1"/>
</dbReference>
<comment type="caution">
    <text evidence="12">The sequence shown here is derived from an EMBL/GenBank/DDBJ whole genome shotgun (WGS) entry which is preliminary data.</text>
</comment>
<comment type="catalytic activity">
    <reaction evidence="8">
        <text>Hydrolysis of terminal non-reducing beta-D-fructofuranoside residues in beta-D-fructofuranosides.</text>
        <dbReference type="EC" id="3.2.1.26"/>
    </reaction>
</comment>
<comment type="pathway">
    <text evidence="1 9">Glycan biosynthesis; sucrose metabolism.</text>
</comment>
<evidence type="ECO:0000256" key="5">
    <source>
        <dbReference type="ARBA" id="ARBA00022801"/>
    </source>
</evidence>
<dbReference type="EC" id="3.2.1.26" evidence="3 8"/>
<evidence type="ECO:0000256" key="9">
    <source>
        <dbReference type="RuleBase" id="RU365015"/>
    </source>
</evidence>
<dbReference type="RefSeq" id="WP_123807145.1">
    <property type="nucleotide sequence ID" value="NZ_RKRK01000002.1"/>
</dbReference>
<dbReference type="InterPro" id="IPR006232">
    <property type="entry name" value="Suc6P_hydrolase"/>
</dbReference>
<dbReference type="SMART" id="SM00640">
    <property type="entry name" value="Glyco_32"/>
    <property type="match status" value="1"/>
</dbReference>
<dbReference type="GO" id="GO:0005985">
    <property type="term" value="P:sucrose metabolic process"/>
    <property type="evidence" value="ECO:0007669"/>
    <property type="project" value="UniProtKB-UniPathway"/>
</dbReference>
<dbReference type="InterPro" id="IPR023296">
    <property type="entry name" value="Glyco_hydro_beta-prop_sf"/>
</dbReference>
<dbReference type="NCBIfam" id="TIGR01322">
    <property type="entry name" value="scrB_fam"/>
    <property type="match status" value="1"/>
</dbReference>
<keyword evidence="6 8" id="KW-0326">Glycosidase</keyword>
<proteinExistence type="inferred from homology"/>
<dbReference type="InterPro" id="IPR013148">
    <property type="entry name" value="Glyco_hydro_32_N"/>
</dbReference>
<evidence type="ECO:0000313" key="13">
    <source>
        <dbReference type="Proteomes" id="UP000277108"/>
    </source>
</evidence>
<comment type="similarity">
    <text evidence="2 8">Belongs to the glycosyl hydrolase 32 family.</text>
</comment>
<dbReference type="PROSITE" id="PS00609">
    <property type="entry name" value="GLYCOSYL_HYDROL_F32"/>
    <property type="match status" value="1"/>
</dbReference>
<comment type="function">
    <text evidence="9">Enables the bacterium to metabolize sucrose as a sole carbon source.</text>
</comment>
<name>A0A3N5BIQ9_9BACL</name>
<dbReference type="InterPro" id="IPR013320">
    <property type="entry name" value="ConA-like_dom_sf"/>
</dbReference>
<keyword evidence="9" id="KW-0963">Cytoplasm</keyword>
<accession>A0A3N5BIQ9</accession>
<dbReference type="Pfam" id="PF08244">
    <property type="entry name" value="Glyco_hydro_32C"/>
    <property type="match status" value="1"/>
</dbReference>
<evidence type="ECO:0000259" key="11">
    <source>
        <dbReference type="Pfam" id="PF08244"/>
    </source>
</evidence>
<dbReference type="EMBL" id="RKRK01000002">
    <property type="protein sequence ID" value="RPF57507.1"/>
    <property type="molecule type" value="Genomic_DNA"/>
</dbReference>
<evidence type="ECO:0000256" key="1">
    <source>
        <dbReference type="ARBA" id="ARBA00004914"/>
    </source>
</evidence>
<keyword evidence="9" id="KW-0119">Carbohydrate metabolism</keyword>
<dbReference type="GO" id="GO:0004564">
    <property type="term" value="F:beta-fructofuranosidase activity"/>
    <property type="evidence" value="ECO:0007669"/>
    <property type="project" value="UniProtKB-EC"/>
</dbReference>